<dbReference type="Pfam" id="PF20772">
    <property type="entry name" value="TACO1_YebC_N"/>
    <property type="match status" value="1"/>
</dbReference>
<proteinExistence type="inferred from homology"/>
<dbReference type="InterPro" id="IPR017856">
    <property type="entry name" value="Integrase-like_N"/>
</dbReference>
<dbReference type="SUPFAM" id="SSF75625">
    <property type="entry name" value="YebC-like"/>
    <property type="match status" value="1"/>
</dbReference>
<dbReference type="RefSeq" id="XP_025352474.1">
    <property type="nucleotide sequence ID" value="XM_025499585.1"/>
</dbReference>
<evidence type="ECO:0000259" key="2">
    <source>
        <dbReference type="Pfam" id="PF01709"/>
    </source>
</evidence>
<dbReference type="InterPro" id="IPR049083">
    <property type="entry name" value="TACO1_YebC_N"/>
</dbReference>
<dbReference type="STRING" id="1280837.A0A316V3Y9"/>
<sequence length="314" mass="34101">MLVIKQLIGQLPVAGPSRCNPASQIRHFSNGIILLSGHNKWSKIKHKKLANDTTKSTGYSNLSREIIAAVRNHPQKSASPEHNARLGQILRKAKSMEVPKDKIEATLKKAESIGAGGGGQTVTYEALGPVSSDGIPVALIVECSTDSPPRTHARVKEAFNKNDIRLSSTTHMFTRTGVIRLSAAKGATFDSVFETAVENGAEDVREWELDEEDSQGGIGVEITCEPTNLQSLTATLSSAPYGHTILESEPMMIFNDAPVRIRGIHEEEGSAEDAASSGWLQEDTLVKMDKMLGMLEENADCSRVWSNIEGWPSR</sequence>
<dbReference type="InParanoid" id="A0A316V3Y9"/>
<dbReference type="Gene3D" id="3.30.70.980">
    <property type="match status" value="2"/>
</dbReference>
<dbReference type="AlphaFoldDB" id="A0A316V3Y9"/>
<protein>
    <submittedName>
        <fullName evidence="4">YebC-like protein</fullName>
    </submittedName>
</protein>
<dbReference type="OrthoDB" id="2017544at2759"/>
<dbReference type="GO" id="GO:0005739">
    <property type="term" value="C:mitochondrion"/>
    <property type="evidence" value="ECO:0007669"/>
    <property type="project" value="TreeGrafter"/>
</dbReference>
<dbReference type="PANTHER" id="PTHR12532:SF0">
    <property type="entry name" value="TRANSLATIONAL ACTIVATOR OF CYTOCHROME C OXIDASE 1"/>
    <property type="match status" value="1"/>
</dbReference>
<comment type="similarity">
    <text evidence="1">Belongs to the TACO1 family.</text>
</comment>
<dbReference type="Pfam" id="PF01709">
    <property type="entry name" value="Transcrip_reg"/>
    <property type="match status" value="1"/>
</dbReference>
<organism evidence="4 5">
    <name type="scientific">Meira miltonrushii</name>
    <dbReference type="NCBI Taxonomy" id="1280837"/>
    <lineage>
        <taxon>Eukaryota</taxon>
        <taxon>Fungi</taxon>
        <taxon>Dikarya</taxon>
        <taxon>Basidiomycota</taxon>
        <taxon>Ustilaginomycotina</taxon>
        <taxon>Exobasidiomycetes</taxon>
        <taxon>Exobasidiales</taxon>
        <taxon>Brachybasidiaceae</taxon>
        <taxon>Meira</taxon>
    </lineage>
</organism>
<dbReference type="Gene3D" id="1.10.10.200">
    <property type="match status" value="1"/>
</dbReference>
<dbReference type="InterPro" id="IPR002876">
    <property type="entry name" value="Transcrip_reg_TACO1-like"/>
</dbReference>
<dbReference type="EMBL" id="KZ819606">
    <property type="protein sequence ID" value="PWN32172.1"/>
    <property type="molecule type" value="Genomic_DNA"/>
</dbReference>
<keyword evidence="5" id="KW-1185">Reference proteome</keyword>
<dbReference type="InterPro" id="IPR048300">
    <property type="entry name" value="TACO1_YebC-like_2nd/3rd_dom"/>
</dbReference>
<evidence type="ECO:0000259" key="3">
    <source>
        <dbReference type="Pfam" id="PF20772"/>
    </source>
</evidence>
<dbReference type="Proteomes" id="UP000245771">
    <property type="component" value="Unassembled WGS sequence"/>
</dbReference>
<feature type="domain" description="TACO1/YebC-like second and third" evidence="2">
    <location>
        <begin position="120"/>
        <end position="255"/>
    </location>
</feature>
<gene>
    <name evidence="4" type="ORF">FA14DRAFT_162397</name>
</gene>
<accession>A0A316V3Y9</accession>
<feature type="domain" description="TACO1/YebC-like N-terminal" evidence="3">
    <location>
        <begin position="39"/>
        <end position="111"/>
    </location>
</feature>
<evidence type="ECO:0000313" key="5">
    <source>
        <dbReference type="Proteomes" id="UP000245771"/>
    </source>
</evidence>
<dbReference type="PANTHER" id="PTHR12532">
    <property type="entry name" value="TRANSLATIONAL ACTIVATOR OF CYTOCHROME C OXIDASE 1"/>
    <property type="match status" value="1"/>
</dbReference>
<dbReference type="GeneID" id="37021366"/>
<dbReference type="FunCoup" id="A0A316V3Y9">
    <property type="interactions" value="219"/>
</dbReference>
<reference evidence="4 5" key="1">
    <citation type="journal article" date="2018" name="Mol. Biol. Evol.">
        <title>Broad Genomic Sampling Reveals a Smut Pathogenic Ancestry of the Fungal Clade Ustilaginomycotina.</title>
        <authorList>
            <person name="Kijpornyongpan T."/>
            <person name="Mondo S.J."/>
            <person name="Barry K."/>
            <person name="Sandor L."/>
            <person name="Lee J."/>
            <person name="Lipzen A."/>
            <person name="Pangilinan J."/>
            <person name="LaButti K."/>
            <person name="Hainaut M."/>
            <person name="Henrissat B."/>
            <person name="Grigoriev I.V."/>
            <person name="Spatafora J.W."/>
            <person name="Aime M.C."/>
        </authorList>
    </citation>
    <scope>NUCLEOTIDE SEQUENCE [LARGE SCALE GENOMIC DNA]</scope>
    <source>
        <strain evidence="4 5">MCA 3882</strain>
    </source>
</reference>
<dbReference type="InterPro" id="IPR029072">
    <property type="entry name" value="YebC-like"/>
</dbReference>
<name>A0A316V3Y9_9BASI</name>
<evidence type="ECO:0000256" key="1">
    <source>
        <dbReference type="ARBA" id="ARBA00008724"/>
    </source>
</evidence>
<dbReference type="InterPro" id="IPR026564">
    <property type="entry name" value="Transcrip_reg_TACO1-like_dom3"/>
</dbReference>
<evidence type="ECO:0000313" key="4">
    <source>
        <dbReference type="EMBL" id="PWN32172.1"/>
    </source>
</evidence>